<evidence type="ECO:0000313" key="2">
    <source>
        <dbReference type="EMBL" id="CAA6674730.1"/>
    </source>
</evidence>
<evidence type="ECO:0000256" key="1">
    <source>
        <dbReference type="SAM" id="SignalP"/>
    </source>
</evidence>
<evidence type="ECO:0000313" key="3">
    <source>
        <dbReference type="Proteomes" id="UP001189122"/>
    </source>
</evidence>
<sequence>MAPVRVLATIHLIVILRPLVIADCGSGPEALQPAHRGCFGPPCSQRCKNLGYLYGVCRGIFPRRCICYKRCPI</sequence>
<accession>A0ABN7EAJ9</accession>
<protein>
    <submittedName>
        <fullName evidence="2">Uncharacterized protein</fullName>
    </submittedName>
</protein>
<dbReference type="EMBL" id="CACRZD030000140">
    <property type="protein sequence ID" value="CAA6674730.1"/>
    <property type="molecule type" value="Genomic_DNA"/>
</dbReference>
<feature type="signal peptide" evidence="1">
    <location>
        <begin position="1"/>
        <end position="22"/>
    </location>
</feature>
<organism evidence="2 3">
    <name type="scientific">Spirodela intermedia</name>
    <name type="common">Intermediate duckweed</name>
    <dbReference type="NCBI Taxonomy" id="51605"/>
    <lineage>
        <taxon>Eukaryota</taxon>
        <taxon>Viridiplantae</taxon>
        <taxon>Streptophyta</taxon>
        <taxon>Embryophyta</taxon>
        <taxon>Tracheophyta</taxon>
        <taxon>Spermatophyta</taxon>
        <taxon>Magnoliopsida</taxon>
        <taxon>Liliopsida</taxon>
        <taxon>Araceae</taxon>
        <taxon>Lemnoideae</taxon>
        <taxon>Spirodela</taxon>
    </lineage>
</organism>
<feature type="chain" id="PRO_5046019424" evidence="1">
    <location>
        <begin position="23"/>
        <end position="73"/>
    </location>
</feature>
<dbReference type="Proteomes" id="UP001189122">
    <property type="component" value="Unassembled WGS sequence"/>
</dbReference>
<reference evidence="3" key="1">
    <citation type="journal article" date="2020" name="Sci. Rep.">
        <title>Chromosome-scale genome assembly for the duckweed Spirodela intermedia, integrating cytogenetic maps, PacBio and Oxford Nanopore libraries.</title>
        <authorList>
            <person name="Hoang P.T.N."/>
            <person name="Fiebig A."/>
            <person name="Novak P."/>
            <person name="Macas J."/>
            <person name="Cao H.X."/>
            <person name="Stepanenko A."/>
            <person name="Chen G."/>
            <person name="Borisjuk N."/>
            <person name="Scholz U."/>
            <person name="Schubert I."/>
        </authorList>
    </citation>
    <scope>NUCLEOTIDE SEQUENCE [LARGE SCALE GENOMIC DNA]</scope>
</reference>
<keyword evidence="1" id="KW-0732">Signal</keyword>
<gene>
    <name evidence="2" type="ORF">SI7747_UN021088</name>
</gene>
<name>A0ABN7EAJ9_SPIIN</name>
<proteinExistence type="predicted"/>
<keyword evidence="3" id="KW-1185">Reference proteome</keyword>
<comment type="caution">
    <text evidence="2">The sequence shown here is derived from an EMBL/GenBank/DDBJ whole genome shotgun (WGS) entry which is preliminary data.</text>
</comment>